<evidence type="ECO:0000313" key="3">
    <source>
        <dbReference type="Proteomes" id="UP000095287"/>
    </source>
</evidence>
<dbReference type="PANTHER" id="PTHR36842:SF1">
    <property type="entry name" value="PROTEIN TOLB"/>
    <property type="match status" value="1"/>
</dbReference>
<dbReference type="InterPro" id="IPR011042">
    <property type="entry name" value="6-blade_b-propeller_TolB-like"/>
</dbReference>
<evidence type="ECO:0000256" key="1">
    <source>
        <dbReference type="ARBA" id="ARBA00009820"/>
    </source>
</evidence>
<accession>A0A1I8AQ21</accession>
<dbReference type="SUPFAM" id="SSF82171">
    <property type="entry name" value="DPP6 N-terminal domain-like"/>
    <property type="match status" value="1"/>
</dbReference>
<protein>
    <submittedName>
        <fullName evidence="4">WD40 repeat-like protein</fullName>
    </submittedName>
</protein>
<proteinExistence type="inferred from homology"/>
<feature type="signal peptide" evidence="2">
    <location>
        <begin position="1"/>
        <end position="18"/>
    </location>
</feature>
<dbReference type="Gene3D" id="2.120.10.30">
    <property type="entry name" value="TolB, C-terminal domain"/>
    <property type="match status" value="2"/>
</dbReference>
<keyword evidence="2" id="KW-0732">Signal</keyword>
<name>A0A1I8AQ21_9BILA</name>
<comment type="similarity">
    <text evidence="1">Belongs to the TolB family.</text>
</comment>
<evidence type="ECO:0000313" key="4">
    <source>
        <dbReference type="WBParaSite" id="L893_g827.t2"/>
    </source>
</evidence>
<dbReference type="AlphaFoldDB" id="A0A1I8AQ21"/>
<evidence type="ECO:0000256" key="2">
    <source>
        <dbReference type="SAM" id="SignalP"/>
    </source>
</evidence>
<dbReference type="Pfam" id="PF07676">
    <property type="entry name" value="PD40"/>
    <property type="match status" value="3"/>
</dbReference>
<keyword evidence="3" id="KW-1185">Reference proteome</keyword>
<dbReference type="WBParaSite" id="L893_g827.t2">
    <property type="protein sequence ID" value="L893_g827.t2"/>
    <property type="gene ID" value="L893_g827"/>
</dbReference>
<dbReference type="InterPro" id="IPR011659">
    <property type="entry name" value="WD40"/>
</dbReference>
<sequence>MLRVAFLLVCLAAELVEPTTPATPTRQLHYPKEKRLKNVKQLTFGGMNAEGYFSYDDKFITFQATGGPYGTECDQIYQMDLTKDPKDPTNIRKISPGLGSTTCSYFYGNNKDSLFAGNFHKIKMLDQDSTTPGYNTCPPKKCRQKYNATSTLGKLCNTSYTWDIYQDYDIFKVNQYGNIKQQLTKNNVYDAEATFSPDGSKIVFTSMRSGDLELYLMNTDGSNVKQLTTELGYDGGAFFSRDGKKIIWRASRPNTTAEIEKYKTLLSYDLVEPLAMELFVMNVDGSNKTQVTKLGSANWAPFYLNDSRTIIFSSNHEAGAAGGYNAFALYTIRDDGTNLERITYGDGDFNSFPMMNFAGTKLIWGSSRMGGMTELDLFIADWVYDDSKGTVSVFSLSSAILTATISLIGYVLN</sequence>
<dbReference type="Proteomes" id="UP000095287">
    <property type="component" value="Unplaced"/>
</dbReference>
<reference evidence="4" key="1">
    <citation type="submission" date="2016-11" db="UniProtKB">
        <authorList>
            <consortium name="WormBaseParasite"/>
        </authorList>
    </citation>
    <scope>IDENTIFICATION</scope>
</reference>
<feature type="chain" id="PRO_5009314945" evidence="2">
    <location>
        <begin position="19"/>
        <end position="413"/>
    </location>
</feature>
<dbReference type="PANTHER" id="PTHR36842">
    <property type="entry name" value="PROTEIN TOLB HOMOLOG"/>
    <property type="match status" value="1"/>
</dbReference>
<organism evidence="3 4">
    <name type="scientific">Steinernema glaseri</name>
    <dbReference type="NCBI Taxonomy" id="37863"/>
    <lineage>
        <taxon>Eukaryota</taxon>
        <taxon>Metazoa</taxon>
        <taxon>Ecdysozoa</taxon>
        <taxon>Nematoda</taxon>
        <taxon>Chromadorea</taxon>
        <taxon>Rhabditida</taxon>
        <taxon>Tylenchina</taxon>
        <taxon>Panagrolaimomorpha</taxon>
        <taxon>Strongyloidoidea</taxon>
        <taxon>Steinernematidae</taxon>
        <taxon>Steinernema</taxon>
    </lineage>
</organism>